<dbReference type="GeneID" id="103508042"/>
<dbReference type="Proteomes" id="UP000079169">
    <property type="component" value="Unplaced"/>
</dbReference>
<protein>
    <submittedName>
        <fullName evidence="3">Uncharacterized protein LOC103508042</fullName>
    </submittedName>
</protein>
<dbReference type="PaxDb" id="121845-A0A3Q0IQ72"/>
<keyword evidence="2" id="KW-1185">Reference proteome</keyword>
<evidence type="ECO:0000256" key="1">
    <source>
        <dbReference type="SAM" id="MobiDB-lite"/>
    </source>
</evidence>
<name>A0A3Q0IQ72_DIACI</name>
<proteinExistence type="predicted"/>
<accession>A0A3Q0IQ72</accession>
<dbReference type="KEGG" id="dci:103508042"/>
<sequence length="177" mass="20318">MDPRPGCVDVMLPVIKIDPERYIQVLLEIKKEINRKSDNLSKLLTKFSSLKRGEYPYGLKKIKRGPRLHKEIDSAVERMVKEKLGEMDSNEENEEEEEEERGGKRSKKRKRKAQETLDLDDLGDIVAGRKGNWSITKTPAEKNSQAKTNGVPTKKPKVTQDQWNIVTVSDKKETSKK</sequence>
<dbReference type="AlphaFoldDB" id="A0A3Q0IQ72"/>
<feature type="compositionally biased region" description="Acidic residues" evidence="1">
    <location>
        <begin position="88"/>
        <end position="100"/>
    </location>
</feature>
<feature type="compositionally biased region" description="Polar residues" evidence="1">
    <location>
        <begin position="133"/>
        <end position="151"/>
    </location>
</feature>
<feature type="region of interest" description="Disordered" evidence="1">
    <location>
        <begin position="82"/>
        <end position="162"/>
    </location>
</feature>
<gene>
    <name evidence="3" type="primary">LOC103508042</name>
</gene>
<evidence type="ECO:0000313" key="2">
    <source>
        <dbReference type="Proteomes" id="UP000079169"/>
    </source>
</evidence>
<reference evidence="3" key="1">
    <citation type="submission" date="2025-08" db="UniProtKB">
        <authorList>
            <consortium name="RefSeq"/>
        </authorList>
    </citation>
    <scope>IDENTIFICATION</scope>
</reference>
<organism evidence="2 3">
    <name type="scientific">Diaphorina citri</name>
    <name type="common">Asian citrus psyllid</name>
    <dbReference type="NCBI Taxonomy" id="121845"/>
    <lineage>
        <taxon>Eukaryota</taxon>
        <taxon>Metazoa</taxon>
        <taxon>Ecdysozoa</taxon>
        <taxon>Arthropoda</taxon>
        <taxon>Hexapoda</taxon>
        <taxon>Insecta</taxon>
        <taxon>Pterygota</taxon>
        <taxon>Neoptera</taxon>
        <taxon>Paraneoptera</taxon>
        <taxon>Hemiptera</taxon>
        <taxon>Sternorrhyncha</taxon>
        <taxon>Psylloidea</taxon>
        <taxon>Psyllidae</taxon>
        <taxon>Diaphorininae</taxon>
        <taxon>Diaphorina</taxon>
    </lineage>
</organism>
<evidence type="ECO:0000313" key="3">
    <source>
        <dbReference type="RefSeq" id="XP_026678382.1"/>
    </source>
</evidence>
<dbReference type="RefSeq" id="XP_026678382.1">
    <property type="nucleotide sequence ID" value="XM_026822581.1"/>
</dbReference>